<sequence>MAKANKTLPRFHLILLTNPVDMPLNMPNKALSKSKPKDTGALSRHSKIIVKAQRWVVKVL</sequence>
<dbReference type="AlphaFoldDB" id="G2YB97"/>
<evidence type="ECO:0000313" key="1">
    <source>
        <dbReference type="EMBL" id="CCD34488.1"/>
    </source>
</evidence>
<dbReference type="EMBL" id="FQ790310">
    <property type="protein sequence ID" value="CCD34488.1"/>
    <property type="molecule type" value="Genomic_DNA"/>
</dbReference>
<gene>
    <name evidence="1" type="ORF">BofuT4_uP102830.1</name>
</gene>
<evidence type="ECO:0000313" key="2">
    <source>
        <dbReference type="Proteomes" id="UP000008177"/>
    </source>
</evidence>
<dbReference type="InParanoid" id="G2YB97"/>
<name>G2YB97_BOTF4</name>
<dbReference type="Proteomes" id="UP000008177">
    <property type="component" value="Unplaced contigs"/>
</dbReference>
<dbReference type="HOGENOM" id="CLU_2941456_0_0_1"/>
<reference evidence="2" key="1">
    <citation type="journal article" date="2011" name="PLoS Genet.">
        <title>Genomic analysis of the necrotrophic fungal pathogens Sclerotinia sclerotiorum and Botrytis cinerea.</title>
        <authorList>
            <person name="Amselem J."/>
            <person name="Cuomo C.A."/>
            <person name="van Kan J.A."/>
            <person name="Viaud M."/>
            <person name="Benito E.P."/>
            <person name="Couloux A."/>
            <person name="Coutinho P.M."/>
            <person name="de Vries R.P."/>
            <person name="Dyer P.S."/>
            <person name="Fillinger S."/>
            <person name="Fournier E."/>
            <person name="Gout L."/>
            <person name="Hahn M."/>
            <person name="Kohn L."/>
            <person name="Lapalu N."/>
            <person name="Plummer K.M."/>
            <person name="Pradier J.M."/>
            <person name="Quevillon E."/>
            <person name="Sharon A."/>
            <person name="Simon A."/>
            <person name="ten Have A."/>
            <person name="Tudzynski B."/>
            <person name="Tudzynski P."/>
            <person name="Wincker P."/>
            <person name="Andrew M."/>
            <person name="Anthouard V."/>
            <person name="Beever R.E."/>
            <person name="Beffa R."/>
            <person name="Benoit I."/>
            <person name="Bouzid O."/>
            <person name="Brault B."/>
            <person name="Chen Z."/>
            <person name="Choquer M."/>
            <person name="Collemare J."/>
            <person name="Cotton P."/>
            <person name="Danchin E.G."/>
            <person name="Da Silva C."/>
            <person name="Gautier A."/>
            <person name="Giraud C."/>
            <person name="Giraud T."/>
            <person name="Gonzalez C."/>
            <person name="Grossetete S."/>
            <person name="Guldener U."/>
            <person name="Henrissat B."/>
            <person name="Howlett B.J."/>
            <person name="Kodira C."/>
            <person name="Kretschmer M."/>
            <person name="Lappartient A."/>
            <person name="Leroch M."/>
            <person name="Levis C."/>
            <person name="Mauceli E."/>
            <person name="Neuveglise C."/>
            <person name="Oeser B."/>
            <person name="Pearson M."/>
            <person name="Poulain J."/>
            <person name="Poussereau N."/>
            <person name="Quesneville H."/>
            <person name="Rascle C."/>
            <person name="Schumacher J."/>
            <person name="Segurens B."/>
            <person name="Sexton A."/>
            <person name="Silva E."/>
            <person name="Sirven C."/>
            <person name="Soanes D.M."/>
            <person name="Talbot N.J."/>
            <person name="Templeton M."/>
            <person name="Yandava C."/>
            <person name="Yarden O."/>
            <person name="Zeng Q."/>
            <person name="Rollins J.A."/>
            <person name="Lebrun M.H."/>
            <person name="Dickman M."/>
        </authorList>
    </citation>
    <scope>NUCLEOTIDE SEQUENCE [LARGE SCALE GENOMIC DNA]</scope>
    <source>
        <strain evidence="2">T4</strain>
    </source>
</reference>
<accession>G2YB97</accession>
<protein>
    <submittedName>
        <fullName evidence="1">Uncharacterized protein</fullName>
    </submittedName>
</protein>
<organism evidence="1 2">
    <name type="scientific">Botryotinia fuckeliana (strain T4)</name>
    <name type="common">Noble rot fungus</name>
    <name type="synonym">Botrytis cinerea</name>
    <dbReference type="NCBI Taxonomy" id="999810"/>
    <lineage>
        <taxon>Eukaryota</taxon>
        <taxon>Fungi</taxon>
        <taxon>Dikarya</taxon>
        <taxon>Ascomycota</taxon>
        <taxon>Pezizomycotina</taxon>
        <taxon>Leotiomycetes</taxon>
        <taxon>Helotiales</taxon>
        <taxon>Sclerotiniaceae</taxon>
        <taxon>Botrytis</taxon>
    </lineage>
</organism>
<proteinExistence type="predicted"/>